<evidence type="ECO:0000256" key="9">
    <source>
        <dbReference type="SAM" id="MobiDB-lite"/>
    </source>
</evidence>
<keyword evidence="6" id="KW-0456">Lyase</keyword>
<dbReference type="InterPro" id="IPR002724">
    <property type="entry name" value="Pyruvoyl-dep_arg_deCO2ase"/>
</dbReference>
<sequence length="245" mass="26802">MQPGRGPGHAREHHGSRAQTPRRAARILDVPEARTMLREPDYLTRVPLAYFVTSGYGDTDYGGGLDPWHTGSFDLALAMGGIENFNIVLCSSVIPPEAYEIPIEVAKPHFRHGAVMEVIMASVNGRAGETVTAGLGRVRVRDRRTGACLGGFAAEYEGHDDAATAASTLRRELEGIALRRYGAAQVDLEYAEPAIASREVQNRHGTAIAALCWLTYSFPQLTEPQREALRAAEKVDRWPRAPAKR</sequence>
<dbReference type="AlphaFoldDB" id="A0A150P8X8"/>
<dbReference type="InterPro" id="IPR016105">
    <property type="entry name" value="Pyr-dep_his/arg-deCO2ase_sand"/>
</dbReference>
<dbReference type="PANTHER" id="PTHR40438">
    <property type="entry name" value="PYRUVOYL-DEPENDENT ARGININE DECARBOXYLASE"/>
    <property type="match status" value="1"/>
</dbReference>
<dbReference type="Gene3D" id="3.50.20.10">
    <property type="entry name" value="Pyruvoyl-Dependent Histidine Decarboxylase, subunit B"/>
    <property type="match status" value="1"/>
</dbReference>
<evidence type="ECO:0000256" key="7">
    <source>
        <dbReference type="ARBA" id="ARBA00023317"/>
    </source>
</evidence>
<evidence type="ECO:0000256" key="5">
    <source>
        <dbReference type="ARBA" id="ARBA00022793"/>
    </source>
</evidence>
<comment type="similarity">
    <text evidence="2">Belongs to the pyruvoyl-dependent arginine decarboxylase family.</text>
</comment>
<dbReference type="GO" id="GO:0008792">
    <property type="term" value="F:arginine decarboxylase activity"/>
    <property type="evidence" value="ECO:0007669"/>
    <property type="project" value="UniProtKB-EC"/>
</dbReference>
<protein>
    <recommendedName>
        <fullName evidence="4">Pyruvoyl-dependent arginine decarboxylase AaxB</fullName>
        <ecNumber evidence="3">4.1.1.19</ecNumber>
    </recommendedName>
</protein>
<evidence type="ECO:0000313" key="11">
    <source>
        <dbReference type="Proteomes" id="UP000075604"/>
    </source>
</evidence>
<evidence type="ECO:0000313" key="10">
    <source>
        <dbReference type="EMBL" id="KYF52076.1"/>
    </source>
</evidence>
<keyword evidence="7" id="KW-0670">Pyruvate</keyword>
<evidence type="ECO:0000256" key="2">
    <source>
        <dbReference type="ARBA" id="ARBA00008611"/>
    </source>
</evidence>
<accession>A0A150P8X8</accession>
<evidence type="ECO:0000256" key="8">
    <source>
        <dbReference type="ARBA" id="ARBA00049309"/>
    </source>
</evidence>
<dbReference type="EMBL" id="JELX01003497">
    <property type="protein sequence ID" value="KYF52076.1"/>
    <property type="molecule type" value="Genomic_DNA"/>
</dbReference>
<proteinExistence type="inferred from homology"/>
<dbReference type="EC" id="4.1.1.19" evidence="3"/>
<gene>
    <name evidence="10" type="ORF">BE04_27275</name>
</gene>
<dbReference type="SUPFAM" id="SSF56271">
    <property type="entry name" value="Pyruvoyl-dependent histidine and arginine decarboxylases"/>
    <property type="match status" value="1"/>
</dbReference>
<dbReference type="SFLD" id="SFLDG01170">
    <property type="entry name" value="Pyruvoyl-dependent_arginine_de"/>
    <property type="match status" value="1"/>
</dbReference>
<keyword evidence="5" id="KW-0210">Decarboxylase</keyword>
<evidence type="ECO:0000256" key="6">
    <source>
        <dbReference type="ARBA" id="ARBA00023239"/>
    </source>
</evidence>
<feature type="region of interest" description="Disordered" evidence="9">
    <location>
        <begin position="1"/>
        <end position="24"/>
    </location>
</feature>
<evidence type="ECO:0000256" key="3">
    <source>
        <dbReference type="ARBA" id="ARBA00012426"/>
    </source>
</evidence>
<dbReference type="Pfam" id="PF01862">
    <property type="entry name" value="PvlArgDC"/>
    <property type="match status" value="1"/>
</dbReference>
<organism evidence="10 11">
    <name type="scientific">Sorangium cellulosum</name>
    <name type="common">Polyangium cellulosum</name>
    <dbReference type="NCBI Taxonomy" id="56"/>
    <lineage>
        <taxon>Bacteria</taxon>
        <taxon>Pseudomonadati</taxon>
        <taxon>Myxococcota</taxon>
        <taxon>Polyangia</taxon>
        <taxon>Polyangiales</taxon>
        <taxon>Polyangiaceae</taxon>
        <taxon>Sorangium</taxon>
    </lineage>
</organism>
<dbReference type="PANTHER" id="PTHR40438:SF1">
    <property type="entry name" value="PYRUVOYL-DEPENDENT ARGININE DECARBOXYLASE"/>
    <property type="match status" value="1"/>
</dbReference>
<dbReference type="SFLD" id="SFLDS00055">
    <property type="entry name" value="Pyruvoyl-Dependent_Histidine/A"/>
    <property type="match status" value="1"/>
</dbReference>
<comment type="catalytic activity">
    <reaction evidence="8">
        <text>L-arginine + H(+) = agmatine + CO2</text>
        <dbReference type="Rhea" id="RHEA:17641"/>
        <dbReference type="ChEBI" id="CHEBI:15378"/>
        <dbReference type="ChEBI" id="CHEBI:16526"/>
        <dbReference type="ChEBI" id="CHEBI:32682"/>
        <dbReference type="ChEBI" id="CHEBI:58145"/>
        <dbReference type="EC" id="4.1.1.19"/>
    </reaction>
</comment>
<reference evidence="10 11" key="1">
    <citation type="submission" date="2014-02" db="EMBL/GenBank/DDBJ databases">
        <title>The small core and large imbalanced accessory genome model reveals a collaborative survival strategy of Sorangium cellulosum strains in nature.</title>
        <authorList>
            <person name="Han K."/>
            <person name="Peng R."/>
            <person name="Blom J."/>
            <person name="Li Y.-Z."/>
        </authorList>
    </citation>
    <scope>NUCLEOTIDE SEQUENCE [LARGE SCALE GENOMIC DNA]</scope>
    <source>
        <strain evidence="10 11">So0157-18</strain>
    </source>
</reference>
<evidence type="ECO:0000256" key="4">
    <source>
        <dbReference type="ARBA" id="ARBA00014727"/>
    </source>
</evidence>
<dbReference type="InterPro" id="IPR016104">
    <property type="entry name" value="Pyr-dep_his/arg-deCO2ase"/>
</dbReference>
<dbReference type="Proteomes" id="UP000075604">
    <property type="component" value="Unassembled WGS sequence"/>
</dbReference>
<dbReference type="GO" id="GO:0006527">
    <property type="term" value="P:L-arginine catabolic process"/>
    <property type="evidence" value="ECO:0007669"/>
    <property type="project" value="InterPro"/>
</dbReference>
<comment type="cofactor">
    <cofactor evidence="1">
        <name>pyruvate</name>
        <dbReference type="ChEBI" id="CHEBI:15361"/>
    </cofactor>
</comment>
<name>A0A150P8X8_SORCE</name>
<evidence type="ECO:0000256" key="1">
    <source>
        <dbReference type="ARBA" id="ARBA00001928"/>
    </source>
</evidence>
<comment type="caution">
    <text evidence="10">The sequence shown here is derived from an EMBL/GenBank/DDBJ whole genome shotgun (WGS) entry which is preliminary data.</text>
</comment>